<feature type="compositionally biased region" description="Basic and acidic residues" evidence="1">
    <location>
        <begin position="361"/>
        <end position="370"/>
    </location>
</feature>
<dbReference type="Proteomes" id="UP001583193">
    <property type="component" value="Unassembled WGS sequence"/>
</dbReference>
<feature type="region of interest" description="Disordered" evidence="1">
    <location>
        <begin position="86"/>
        <end position="161"/>
    </location>
</feature>
<feature type="compositionally biased region" description="Polar residues" evidence="1">
    <location>
        <begin position="212"/>
        <end position="247"/>
    </location>
</feature>
<feature type="compositionally biased region" description="Polar residues" evidence="1">
    <location>
        <begin position="86"/>
        <end position="103"/>
    </location>
</feature>
<feature type="region of interest" description="Disordered" evidence="1">
    <location>
        <begin position="361"/>
        <end position="391"/>
    </location>
</feature>
<feature type="compositionally biased region" description="Polar residues" evidence="1">
    <location>
        <begin position="175"/>
        <end position="204"/>
    </location>
</feature>
<dbReference type="EMBL" id="JAVDPF010000015">
    <property type="protein sequence ID" value="KAL1876709.1"/>
    <property type="molecule type" value="Genomic_DNA"/>
</dbReference>
<evidence type="ECO:0000313" key="2">
    <source>
        <dbReference type="EMBL" id="KAL1876709.1"/>
    </source>
</evidence>
<keyword evidence="3" id="KW-1185">Reference proteome</keyword>
<accession>A0ABR3XM79</accession>
<protein>
    <submittedName>
        <fullName evidence="2">Uncharacterized protein</fullName>
    </submittedName>
</protein>
<proteinExistence type="predicted"/>
<evidence type="ECO:0000256" key="1">
    <source>
        <dbReference type="SAM" id="MobiDB-lite"/>
    </source>
</evidence>
<comment type="caution">
    <text evidence="2">The sequence shown here is derived from an EMBL/GenBank/DDBJ whole genome shotgun (WGS) entry which is preliminary data.</text>
</comment>
<evidence type="ECO:0000313" key="3">
    <source>
        <dbReference type="Proteomes" id="UP001583193"/>
    </source>
</evidence>
<gene>
    <name evidence="2" type="ORF">Plec18167_005117</name>
</gene>
<sequence length="506" mass="56034">MGDNYFRPPGQLRPFRVGNTAAPVQEDPIVFYMKAATAAIASPSYPPRRVLSQVSNNTQVPKNIQPPEKPQVEGYIQLSGHAQLHQTPQAPGNALQPPSNIQPPGNILPPGYVQLSEHLRSSGSVGGPGSSQPPGQTQPSGNPSPSSGPTQPSTGAQTPGNASLVLSRTQSLAGVQTPGNAQPASGNTKRPVSAQRPGNVSQPSENPPRPSKCTQSAGIQTPKNAQNSSGNDRLPSTKSAVNTSQPSGRLVPQKWVSRAAQENKVEREIWYACLFCAHQYLMSTNHDEFWKSVSDRATEMIGGYQAAWVCKMAVEVKTRQRREERARAEKDGLELSRSRILGLTDCWIDVEDEFQQKKEERDAARVRENGNGRSRKRKIDDLNRPPSPSGELLSVAELRRQSSAIVKHIDRLMQSQENTWELMDDEIQEHKETLQKIRKEQHLIVNEFRDAQHTHLTEIKRAQKLMLDEIRDAREKMLEEIRETKQKVLDKLGCQDTPIKAEPSSP</sequence>
<reference evidence="2 3" key="1">
    <citation type="journal article" date="2024" name="IMA Fungus">
        <title>IMA Genome - F19 : A genome assembly and annotation guide to empower mycologists, including annotated draft genome sequences of Ceratocystis pirilliformis, Diaporthe australafricana, Fusarium ophioides, Paecilomyces lecythidis, and Sporothrix stenoceras.</title>
        <authorList>
            <person name="Aylward J."/>
            <person name="Wilson A.M."/>
            <person name="Visagie C.M."/>
            <person name="Spraker J."/>
            <person name="Barnes I."/>
            <person name="Buitendag C."/>
            <person name="Ceriani C."/>
            <person name="Del Mar Angel L."/>
            <person name="du Plessis D."/>
            <person name="Fuchs T."/>
            <person name="Gasser K."/>
            <person name="Kramer D."/>
            <person name="Li W."/>
            <person name="Munsamy K."/>
            <person name="Piso A."/>
            <person name="Price J.L."/>
            <person name="Sonnekus B."/>
            <person name="Thomas C."/>
            <person name="van der Nest A."/>
            <person name="van Dijk A."/>
            <person name="van Heerden A."/>
            <person name="van Vuuren N."/>
            <person name="Yilmaz N."/>
            <person name="Duong T.A."/>
            <person name="van der Merwe N.A."/>
            <person name="Wingfield M.J."/>
            <person name="Wingfield B.D."/>
        </authorList>
    </citation>
    <scope>NUCLEOTIDE SEQUENCE [LARGE SCALE GENOMIC DNA]</scope>
    <source>
        <strain evidence="2 3">CMW 18167</strain>
    </source>
</reference>
<organism evidence="2 3">
    <name type="scientific">Paecilomyces lecythidis</name>
    <dbReference type="NCBI Taxonomy" id="3004212"/>
    <lineage>
        <taxon>Eukaryota</taxon>
        <taxon>Fungi</taxon>
        <taxon>Dikarya</taxon>
        <taxon>Ascomycota</taxon>
        <taxon>Pezizomycotina</taxon>
        <taxon>Eurotiomycetes</taxon>
        <taxon>Eurotiomycetidae</taxon>
        <taxon>Eurotiales</taxon>
        <taxon>Thermoascaceae</taxon>
        <taxon>Paecilomyces</taxon>
    </lineage>
</organism>
<feature type="region of interest" description="Disordered" evidence="1">
    <location>
        <begin position="175"/>
        <end position="251"/>
    </location>
</feature>
<feature type="compositionally biased region" description="Low complexity" evidence="1">
    <location>
        <begin position="130"/>
        <end position="155"/>
    </location>
</feature>
<name>A0ABR3XM79_9EURO</name>